<proteinExistence type="predicted"/>
<dbReference type="EMBL" id="SWKV01000104">
    <property type="protein sequence ID" value="KAF3032322.1"/>
    <property type="molecule type" value="Genomic_DNA"/>
</dbReference>
<gene>
    <name evidence="1" type="ORF">E8E12_002660</name>
</gene>
<sequence>MTEPRFFPLPGSPDLAQLVQHHLEKAQQGFPALRPTTLEDFQVLADKVSAIARVCQTVTKRLEAQGSTHDAATAFKQVRNELDWAEFIEEVKVDLVPTKRTLLFRAHQHTAKDQPGAYNARTLEVVFDDHYRQAKSVNDFVRSLGTHLGKTERETKIGRRLITEFTSTSSRLNWTLHLTGKKSREQHEQGEAGHVSFEIFDLQALSKTPNVTVFRVADVLDFLQTNGKSSLIPEGHQRWARNCDEYVIMGRGVENAVLQTVPWSELRVTPIINQQFRNAYTLKQYERFRDNAVDRRIETGSEQVCKMVVESAKAVAGHKASDAALVQLLVRLILEPGTWFWGINSSSGQEELRDGCKRLIESELVVKMGQISVDEQ</sequence>
<evidence type="ECO:0000313" key="1">
    <source>
        <dbReference type="EMBL" id="KAF3032322.1"/>
    </source>
</evidence>
<name>A0A9P5BVJ2_9PLEO</name>
<protein>
    <submittedName>
        <fullName evidence="1">Uncharacterized protein</fullName>
    </submittedName>
</protein>
<accession>A0A9P5BVJ2</accession>
<dbReference type="OrthoDB" id="3798384at2759"/>
<comment type="caution">
    <text evidence="1">The sequence shown here is derived from an EMBL/GenBank/DDBJ whole genome shotgun (WGS) entry which is preliminary data.</text>
</comment>
<dbReference type="Proteomes" id="UP000758155">
    <property type="component" value="Unassembled WGS sequence"/>
</dbReference>
<reference evidence="1" key="1">
    <citation type="submission" date="2019-04" db="EMBL/GenBank/DDBJ databases">
        <title>Sequencing of skin fungus with MAO and IRED activity.</title>
        <authorList>
            <person name="Marsaioli A.J."/>
            <person name="Bonatto J.M.C."/>
            <person name="Reis Junior O."/>
        </authorList>
    </citation>
    <scope>NUCLEOTIDE SEQUENCE</scope>
    <source>
        <strain evidence="1">28M1</strain>
    </source>
</reference>
<evidence type="ECO:0000313" key="2">
    <source>
        <dbReference type="Proteomes" id="UP000758155"/>
    </source>
</evidence>
<keyword evidence="2" id="KW-1185">Reference proteome</keyword>
<dbReference type="AlphaFoldDB" id="A0A9P5BVJ2"/>
<organism evidence="1 2">
    <name type="scientific">Didymella heteroderae</name>
    <dbReference type="NCBI Taxonomy" id="1769908"/>
    <lineage>
        <taxon>Eukaryota</taxon>
        <taxon>Fungi</taxon>
        <taxon>Dikarya</taxon>
        <taxon>Ascomycota</taxon>
        <taxon>Pezizomycotina</taxon>
        <taxon>Dothideomycetes</taxon>
        <taxon>Pleosporomycetidae</taxon>
        <taxon>Pleosporales</taxon>
        <taxon>Pleosporineae</taxon>
        <taxon>Didymellaceae</taxon>
        <taxon>Didymella</taxon>
    </lineage>
</organism>